<feature type="compositionally biased region" description="Polar residues" evidence="2">
    <location>
        <begin position="50"/>
        <end position="60"/>
    </location>
</feature>
<feature type="region of interest" description="Disordered" evidence="2">
    <location>
        <begin position="357"/>
        <end position="376"/>
    </location>
</feature>
<dbReference type="GO" id="GO:0003729">
    <property type="term" value="F:mRNA binding"/>
    <property type="evidence" value="ECO:0007669"/>
    <property type="project" value="TreeGrafter"/>
</dbReference>
<dbReference type="PANTHER" id="PTHR31027:SF2">
    <property type="entry name" value="LEBERCILIN DOMAIN-CONTAINING PROTEIN"/>
    <property type="match status" value="1"/>
</dbReference>
<sequence length="499" mass="56570">MADTDAAAAPAPTRPTKPDEALFKENLAKAEKEHTQIMTQYNAIKQKIELTQSNKNSENPTAKRRSELQEQLKEIRSKQGVGKNSRISKQDEIKRLDEQIQACKKEMKPVPDPLTNDDKKLLKTVDDIDRVTEIIQGQIEGGKLRLVQENEYIKNVLPRLGKSRKLFNDNQVKVDNLREKIQEIKDSLNNPEAKELSEKYTELQNELDAIKAEQDEAYKGLSSLRDERTKLQAQQREKFETIRKIKDEYYGQRKAFQAYDREQKQKAWERSRAERERIEKERKLERAQKMLAEASDPAYLDEIRRANSLLQYFDPSFVAEKAPLQASTNLQAQAERKVDGSDLKGVKILSKKDRDEDFFPAQKKGKKGKKHNAAATKTTFNVPPAVLEDCSFMGIDPPMSADEVPGVVEKVKAKLDQWKSDQASQTQKNIEKAKKEIEKIESEEAKEKEGKKSPSAIAMPNGNGATANGESADDKVAEVTKEVEDASIEEKEEEAVAAA</sequence>
<dbReference type="GO" id="GO:0005783">
    <property type="term" value="C:endoplasmic reticulum"/>
    <property type="evidence" value="ECO:0007669"/>
    <property type="project" value="TreeGrafter"/>
</dbReference>
<dbReference type="GO" id="GO:0008298">
    <property type="term" value="P:intracellular mRNA localization"/>
    <property type="evidence" value="ECO:0007669"/>
    <property type="project" value="TreeGrafter"/>
</dbReference>
<feature type="compositionally biased region" description="Basic residues" evidence="2">
    <location>
        <begin position="363"/>
        <end position="372"/>
    </location>
</feature>
<feature type="coiled-coil region" evidence="1">
    <location>
        <begin position="167"/>
        <end position="213"/>
    </location>
</feature>
<dbReference type="AlphaFoldDB" id="A0AAD9SPH4"/>
<name>A0AAD9SPH4_PHOAM</name>
<dbReference type="InterPro" id="IPR039604">
    <property type="entry name" value="Bfr1"/>
</dbReference>
<feature type="region of interest" description="Disordered" evidence="2">
    <location>
        <begin position="437"/>
        <end position="499"/>
    </location>
</feature>
<feature type="region of interest" description="Disordered" evidence="2">
    <location>
        <begin position="1"/>
        <end position="21"/>
    </location>
</feature>
<dbReference type="Proteomes" id="UP001265746">
    <property type="component" value="Unassembled WGS sequence"/>
</dbReference>
<evidence type="ECO:0000313" key="4">
    <source>
        <dbReference type="Proteomes" id="UP001265746"/>
    </source>
</evidence>
<keyword evidence="1" id="KW-0175">Coiled coil</keyword>
<comment type="caution">
    <text evidence="3">The sequence shown here is derived from an EMBL/GenBank/DDBJ whole genome shotgun (WGS) entry which is preliminary data.</text>
</comment>
<dbReference type="EMBL" id="JAUJFL010000001">
    <property type="protein sequence ID" value="KAK2613482.1"/>
    <property type="molecule type" value="Genomic_DNA"/>
</dbReference>
<dbReference type="GO" id="GO:1990904">
    <property type="term" value="C:ribonucleoprotein complex"/>
    <property type="evidence" value="ECO:0007669"/>
    <property type="project" value="TreeGrafter"/>
</dbReference>
<evidence type="ECO:0008006" key="5">
    <source>
        <dbReference type="Google" id="ProtNLM"/>
    </source>
</evidence>
<gene>
    <name evidence="3" type="ORF">N8I77_000394</name>
</gene>
<feature type="compositionally biased region" description="Acidic residues" evidence="2">
    <location>
        <begin position="485"/>
        <end position="499"/>
    </location>
</feature>
<feature type="compositionally biased region" description="Low complexity" evidence="2">
    <location>
        <begin position="1"/>
        <end position="11"/>
    </location>
</feature>
<evidence type="ECO:0000256" key="2">
    <source>
        <dbReference type="SAM" id="MobiDB-lite"/>
    </source>
</evidence>
<keyword evidence="4" id="KW-1185">Reference proteome</keyword>
<feature type="compositionally biased region" description="Basic and acidic residues" evidence="2">
    <location>
        <begin position="437"/>
        <end position="452"/>
    </location>
</feature>
<evidence type="ECO:0000313" key="3">
    <source>
        <dbReference type="EMBL" id="KAK2613482.1"/>
    </source>
</evidence>
<feature type="compositionally biased region" description="Basic and acidic residues" evidence="2">
    <location>
        <begin position="64"/>
        <end position="77"/>
    </location>
</feature>
<feature type="coiled-coil region" evidence="1">
    <location>
        <begin position="261"/>
        <end position="293"/>
    </location>
</feature>
<reference evidence="3" key="1">
    <citation type="submission" date="2023-06" db="EMBL/GenBank/DDBJ databases">
        <authorList>
            <person name="Noh H."/>
        </authorList>
    </citation>
    <scope>NUCLEOTIDE SEQUENCE</scope>
    <source>
        <strain evidence="3">DUCC20226</strain>
    </source>
</reference>
<accession>A0AAD9SPH4</accession>
<proteinExistence type="predicted"/>
<dbReference type="GO" id="GO:0042175">
    <property type="term" value="C:nuclear outer membrane-endoplasmic reticulum membrane network"/>
    <property type="evidence" value="ECO:0007669"/>
    <property type="project" value="TreeGrafter"/>
</dbReference>
<organism evidence="3 4">
    <name type="scientific">Phomopsis amygdali</name>
    <name type="common">Fusicoccum amygdali</name>
    <dbReference type="NCBI Taxonomy" id="1214568"/>
    <lineage>
        <taxon>Eukaryota</taxon>
        <taxon>Fungi</taxon>
        <taxon>Dikarya</taxon>
        <taxon>Ascomycota</taxon>
        <taxon>Pezizomycotina</taxon>
        <taxon>Sordariomycetes</taxon>
        <taxon>Sordariomycetidae</taxon>
        <taxon>Diaporthales</taxon>
        <taxon>Diaporthaceae</taxon>
        <taxon>Diaporthe</taxon>
    </lineage>
</organism>
<feature type="compositionally biased region" description="Basic and acidic residues" evidence="2">
    <location>
        <begin position="472"/>
        <end position="484"/>
    </location>
</feature>
<protein>
    <recommendedName>
        <fullName evidence="5">Nuclear segregation protein</fullName>
    </recommendedName>
</protein>
<evidence type="ECO:0000256" key="1">
    <source>
        <dbReference type="SAM" id="Coils"/>
    </source>
</evidence>
<dbReference type="PANTHER" id="PTHR31027">
    <property type="entry name" value="NUCLEAR SEGREGATION PROTEIN BFR1"/>
    <property type="match status" value="1"/>
</dbReference>
<feature type="region of interest" description="Disordered" evidence="2">
    <location>
        <begin position="50"/>
        <end position="93"/>
    </location>
</feature>